<dbReference type="PANTHER" id="PTHR30329:SF21">
    <property type="entry name" value="LIPOPROTEIN YIAD-RELATED"/>
    <property type="match status" value="1"/>
</dbReference>
<evidence type="ECO:0000259" key="6">
    <source>
        <dbReference type="PROSITE" id="PS51123"/>
    </source>
</evidence>
<evidence type="ECO:0000256" key="2">
    <source>
        <dbReference type="ARBA" id="ARBA00023136"/>
    </source>
</evidence>
<evidence type="ECO:0000256" key="4">
    <source>
        <dbReference type="PROSITE-ProRule" id="PRU00473"/>
    </source>
</evidence>
<feature type="domain" description="OmpA-like" evidence="6">
    <location>
        <begin position="228"/>
        <end position="346"/>
    </location>
</feature>
<dbReference type="Proteomes" id="UP000264719">
    <property type="component" value="Unassembled WGS sequence"/>
</dbReference>
<reference evidence="7 8" key="1">
    <citation type="journal article" date="2018" name="Nat. Biotechnol.">
        <title>A standardized bacterial taxonomy based on genome phylogeny substantially revises the tree of life.</title>
        <authorList>
            <person name="Parks D.H."/>
            <person name="Chuvochina M."/>
            <person name="Waite D.W."/>
            <person name="Rinke C."/>
            <person name="Skarshewski A."/>
            <person name="Chaumeil P.A."/>
            <person name="Hugenholtz P."/>
        </authorList>
    </citation>
    <scope>NUCLEOTIDE SEQUENCE [LARGE SCALE GENOMIC DNA]</scope>
    <source>
        <strain evidence="7">UBA9169</strain>
    </source>
</reference>
<dbReference type="CDD" id="cd07185">
    <property type="entry name" value="OmpA_C-like"/>
    <property type="match status" value="1"/>
</dbReference>
<dbReference type="PROSITE" id="PS51123">
    <property type="entry name" value="OMPA_2"/>
    <property type="match status" value="1"/>
</dbReference>
<evidence type="ECO:0000256" key="3">
    <source>
        <dbReference type="ARBA" id="ARBA00023237"/>
    </source>
</evidence>
<dbReference type="GO" id="GO:0009279">
    <property type="term" value="C:cell outer membrane"/>
    <property type="evidence" value="ECO:0007669"/>
    <property type="project" value="UniProtKB-SubCell"/>
</dbReference>
<dbReference type="PANTHER" id="PTHR30329">
    <property type="entry name" value="STATOR ELEMENT OF FLAGELLAR MOTOR COMPLEX"/>
    <property type="match status" value="1"/>
</dbReference>
<dbReference type="InterPro" id="IPR036737">
    <property type="entry name" value="OmpA-like_sf"/>
</dbReference>
<name>A0A348WH04_9RHOB</name>
<feature type="compositionally biased region" description="Low complexity" evidence="5">
    <location>
        <begin position="183"/>
        <end position="206"/>
    </location>
</feature>
<organism evidence="7 8">
    <name type="scientific">Roseovarius nubinhibens</name>
    <dbReference type="NCBI Taxonomy" id="314263"/>
    <lineage>
        <taxon>Bacteria</taxon>
        <taxon>Pseudomonadati</taxon>
        <taxon>Pseudomonadota</taxon>
        <taxon>Alphaproteobacteria</taxon>
        <taxon>Rhodobacterales</taxon>
        <taxon>Roseobacteraceae</taxon>
        <taxon>Roseovarius</taxon>
    </lineage>
</organism>
<evidence type="ECO:0000313" key="8">
    <source>
        <dbReference type="Proteomes" id="UP000264719"/>
    </source>
</evidence>
<evidence type="ECO:0000256" key="1">
    <source>
        <dbReference type="ARBA" id="ARBA00004442"/>
    </source>
</evidence>
<dbReference type="Gene3D" id="3.30.1330.60">
    <property type="entry name" value="OmpA-like domain"/>
    <property type="match status" value="1"/>
</dbReference>
<evidence type="ECO:0000313" key="7">
    <source>
        <dbReference type="EMBL" id="HAR53816.1"/>
    </source>
</evidence>
<keyword evidence="3" id="KW-0998">Cell outer membrane</keyword>
<dbReference type="Pfam" id="PF00691">
    <property type="entry name" value="OmpA"/>
    <property type="match status" value="1"/>
</dbReference>
<comment type="subcellular location">
    <subcellularLocation>
        <location evidence="1">Cell outer membrane</location>
    </subcellularLocation>
</comment>
<accession>A0A348WH04</accession>
<feature type="region of interest" description="Disordered" evidence="5">
    <location>
        <begin position="174"/>
        <end position="223"/>
    </location>
</feature>
<gene>
    <name evidence="7" type="ORF">DCS45_18345</name>
</gene>
<dbReference type="EMBL" id="DMVW01000176">
    <property type="protein sequence ID" value="HAR53816.1"/>
    <property type="molecule type" value="Genomic_DNA"/>
</dbReference>
<comment type="caution">
    <text evidence="7">The sequence shown here is derived from an EMBL/GenBank/DDBJ whole genome shotgun (WGS) entry which is preliminary data.</text>
</comment>
<protein>
    <submittedName>
        <fullName evidence="7">OmpA family protein</fullName>
    </submittedName>
</protein>
<dbReference type="InterPro" id="IPR050330">
    <property type="entry name" value="Bact_OuterMem_StrucFunc"/>
</dbReference>
<dbReference type="InterPro" id="IPR006664">
    <property type="entry name" value="OMP_bac"/>
</dbReference>
<dbReference type="PRINTS" id="PR01021">
    <property type="entry name" value="OMPADOMAIN"/>
</dbReference>
<keyword evidence="2 4" id="KW-0472">Membrane</keyword>
<dbReference type="AlphaFoldDB" id="A0A348WH04"/>
<evidence type="ECO:0000256" key="5">
    <source>
        <dbReference type="SAM" id="MobiDB-lite"/>
    </source>
</evidence>
<dbReference type="InterPro" id="IPR006665">
    <property type="entry name" value="OmpA-like"/>
</dbReference>
<proteinExistence type="predicted"/>
<sequence>MRAGFVRRGVPAILCLGATGFGAPSLALDLVLPGRAVQTHQESRTGDRLAVPLDRWDTDHIPTQYIEGTIDLQSWRITGGGTSTLQALDALARQLGEAGYQTMLRCAGRDCGGFDFRFGLDVLPAPAMFVDLFDYRFLSARLGQGDTAPHATVLISTTGANTYAQITLVRPEGAEPLSIRASTTAPDPATTTPETTPTETAPNPGTATPPTPGAPITGGAPGEITEQLMSQGHGILGDLEFATGSATLGPGPFASLTALAAYLKGDGARRIALVGHTDATGGRDINISISRQRARAVLDRLVEGHGVPRAQLEADGVGYLAPIASNLTEAGRQANRRVEAVLLTTQ</sequence>
<dbReference type="SUPFAM" id="SSF103088">
    <property type="entry name" value="OmpA-like"/>
    <property type="match status" value="1"/>
</dbReference>